<gene>
    <name evidence="3" type="ORF">FPE_LOCUS20851</name>
</gene>
<dbReference type="EMBL" id="OU503047">
    <property type="protein sequence ID" value="CAI9773421.1"/>
    <property type="molecule type" value="Genomic_DNA"/>
</dbReference>
<dbReference type="Gene3D" id="3.80.10.10">
    <property type="entry name" value="Ribonuclease Inhibitor"/>
    <property type="match status" value="1"/>
</dbReference>
<dbReference type="InterPro" id="IPR057135">
    <property type="entry name" value="At4g27190-like_LRR"/>
</dbReference>
<dbReference type="Proteomes" id="UP000834106">
    <property type="component" value="Chromosome 12"/>
</dbReference>
<evidence type="ECO:0000313" key="3">
    <source>
        <dbReference type="EMBL" id="CAI9773421.1"/>
    </source>
</evidence>
<dbReference type="PANTHER" id="PTHR33463:SF187">
    <property type="entry name" value="AND NB-ARC DOMAIN DISEASE RESISTANCE PROTEIN, PUTATIVE-RELATED"/>
    <property type="match status" value="1"/>
</dbReference>
<evidence type="ECO:0000256" key="1">
    <source>
        <dbReference type="ARBA" id="ARBA00022821"/>
    </source>
</evidence>
<dbReference type="InterPro" id="IPR032675">
    <property type="entry name" value="LRR_dom_sf"/>
</dbReference>
<reference evidence="3" key="1">
    <citation type="submission" date="2023-05" db="EMBL/GenBank/DDBJ databases">
        <authorList>
            <person name="Huff M."/>
        </authorList>
    </citation>
    <scope>NUCLEOTIDE SEQUENCE</scope>
</reference>
<feature type="domain" description="Disease resistance protein At4g27190-like leucine-rich repeats" evidence="2">
    <location>
        <begin position="186"/>
        <end position="274"/>
    </location>
</feature>
<evidence type="ECO:0000313" key="4">
    <source>
        <dbReference type="Proteomes" id="UP000834106"/>
    </source>
</evidence>
<dbReference type="PANTHER" id="PTHR33463">
    <property type="entry name" value="NB-ARC DOMAIN-CONTAINING PROTEIN-RELATED"/>
    <property type="match status" value="1"/>
</dbReference>
<evidence type="ECO:0000259" key="2">
    <source>
        <dbReference type="Pfam" id="PF23247"/>
    </source>
</evidence>
<accession>A0AAD1ZSL0</accession>
<dbReference type="SUPFAM" id="SSF52047">
    <property type="entry name" value="RNI-like"/>
    <property type="match status" value="1"/>
</dbReference>
<keyword evidence="1" id="KW-0611">Plant defense</keyword>
<organism evidence="3 4">
    <name type="scientific">Fraxinus pennsylvanica</name>
    <dbReference type="NCBI Taxonomy" id="56036"/>
    <lineage>
        <taxon>Eukaryota</taxon>
        <taxon>Viridiplantae</taxon>
        <taxon>Streptophyta</taxon>
        <taxon>Embryophyta</taxon>
        <taxon>Tracheophyta</taxon>
        <taxon>Spermatophyta</taxon>
        <taxon>Magnoliopsida</taxon>
        <taxon>eudicotyledons</taxon>
        <taxon>Gunneridae</taxon>
        <taxon>Pentapetalae</taxon>
        <taxon>asterids</taxon>
        <taxon>lamiids</taxon>
        <taxon>Lamiales</taxon>
        <taxon>Oleaceae</taxon>
        <taxon>Oleeae</taxon>
        <taxon>Fraxinus</taxon>
    </lineage>
</organism>
<sequence length="358" mass="41287">MIPMGTLHGLSRLQQLTWPDHLDVPIEEIEASSRLEVFQGRLNSIRDLNRLINSRKIGEQSFLYNIRISSRKTFKPREDLILRWKHLSFRKDSLMESSLDTDKYMLPRYIEILSFSRSGLSGCLLDDFPMSNYARDLKECWIQKEDKIECIMRLENEQHSSTGVPFQSLKTMYMSGLPNLIGLFKWEAVAPLPPGTFSCLEYLTIHGCGKIEKLFPQSLAHNFHNLQELTVENCVQMEEIIEDDNNEGADITLPKLRNLYLENLPQLKSICKGKMICDSIESINLKGIDNVKELPLNLPLLHGQLSPPPRLEKIVVDDKEWWESLEWDHHNAKNVLQPLVSFENPFETGLILPCILTS</sequence>
<dbReference type="InterPro" id="IPR050905">
    <property type="entry name" value="Plant_NBS-LRR"/>
</dbReference>
<proteinExistence type="predicted"/>
<protein>
    <recommendedName>
        <fullName evidence="2">Disease resistance protein At4g27190-like leucine-rich repeats domain-containing protein</fullName>
    </recommendedName>
</protein>
<dbReference type="AlphaFoldDB" id="A0AAD1ZSL0"/>
<name>A0AAD1ZSL0_9LAMI</name>
<dbReference type="Pfam" id="PF23247">
    <property type="entry name" value="LRR_RPS2"/>
    <property type="match status" value="1"/>
</dbReference>
<keyword evidence="4" id="KW-1185">Reference proteome</keyword>